<dbReference type="InterPro" id="IPR002172">
    <property type="entry name" value="LDrepeatLR_classA_rpt"/>
</dbReference>
<evidence type="ECO:0000313" key="6">
    <source>
        <dbReference type="EnsemblMetazoa" id="XP_038046654.1"/>
    </source>
</evidence>
<dbReference type="InterPro" id="IPR023415">
    <property type="entry name" value="LDLR_class-A_CS"/>
</dbReference>
<dbReference type="SMART" id="SM00192">
    <property type="entry name" value="LDLa"/>
    <property type="match status" value="1"/>
</dbReference>
<feature type="signal peptide" evidence="4">
    <location>
        <begin position="1"/>
        <end position="27"/>
    </location>
</feature>
<evidence type="ECO:0000313" key="7">
    <source>
        <dbReference type="Proteomes" id="UP000887568"/>
    </source>
</evidence>
<dbReference type="OMA" id="NCGNKES"/>
<dbReference type="PROSITE" id="PS01180">
    <property type="entry name" value="CUB"/>
    <property type="match status" value="1"/>
</dbReference>
<evidence type="ECO:0000256" key="1">
    <source>
        <dbReference type="ARBA" id="ARBA00022737"/>
    </source>
</evidence>
<keyword evidence="7" id="KW-1185">Reference proteome</keyword>
<dbReference type="PANTHER" id="PTHR24251">
    <property type="entry name" value="OVOCHYMASE-RELATED"/>
    <property type="match status" value="1"/>
</dbReference>
<dbReference type="SUPFAM" id="SSF49854">
    <property type="entry name" value="Spermadhesin, CUB domain"/>
    <property type="match status" value="1"/>
</dbReference>
<dbReference type="InterPro" id="IPR036055">
    <property type="entry name" value="LDL_receptor-like_sf"/>
</dbReference>
<dbReference type="OrthoDB" id="5975444at2759"/>
<evidence type="ECO:0000256" key="4">
    <source>
        <dbReference type="SAM" id="SignalP"/>
    </source>
</evidence>
<dbReference type="AlphaFoldDB" id="A0A913Z4E7"/>
<feature type="chain" id="PRO_5036941370" description="CUB domain-containing protein" evidence="4">
    <location>
        <begin position="28"/>
        <end position="193"/>
    </location>
</feature>
<dbReference type="SMART" id="SM00042">
    <property type="entry name" value="CUB"/>
    <property type="match status" value="1"/>
</dbReference>
<dbReference type="Pfam" id="PF00057">
    <property type="entry name" value="Ldl_recept_a"/>
    <property type="match status" value="1"/>
</dbReference>
<dbReference type="RefSeq" id="XP_038046654.1">
    <property type="nucleotide sequence ID" value="XM_038190726.1"/>
</dbReference>
<evidence type="ECO:0000256" key="2">
    <source>
        <dbReference type="ARBA" id="ARBA00023157"/>
    </source>
</evidence>
<comment type="caution">
    <text evidence="3">Lacks conserved residue(s) required for the propagation of feature annotation.</text>
</comment>
<proteinExistence type="predicted"/>
<dbReference type="GeneID" id="119720860"/>
<dbReference type="Proteomes" id="UP000887568">
    <property type="component" value="Unplaced"/>
</dbReference>
<evidence type="ECO:0000259" key="5">
    <source>
        <dbReference type="PROSITE" id="PS01180"/>
    </source>
</evidence>
<keyword evidence="2 3" id="KW-1015">Disulfide bond</keyword>
<dbReference type="SUPFAM" id="SSF57424">
    <property type="entry name" value="LDL receptor-like module"/>
    <property type="match status" value="1"/>
</dbReference>
<dbReference type="CDD" id="cd00041">
    <property type="entry name" value="CUB"/>
    <property type="match status" value="1"/>
</dbReference>
<keyword evidence="1" id="KW-0677">Repeat</keyword>
<dbReference type="InterPro" id="IPR000859">
    <property type="entry name" value="CUB_dom"/>
</dbReference>
<dbReference type="Pfam" id="PF00431">
    <property type="entry name" value="CUB"/>
    <property type="match status" value="1"/>
</dbReference>
<feature type="domain" description="CUB" evidence="5">
    <location>
        <begin position="31"/>
        <end position="142"/>
    </location>
</feature>
<name>A0A913Z4E7_PATMI</name>
<organism evidence="6 7">
    <name type="scientific">Patiria miniata</name>
    <name type="common">Bat star</name>
    <name type="synonym">Asterina miniata</name>
    <dbReference type="NCBI Taxonomy" id="46514"/>
    <lineage>
        <taxon>Eukaryota</taxon>
        <taxon>Metazoa</taxon>
        <taxon>Echinodermata</taxon>
        <taxon>Eleutherozoa</taxon>
        <taxon>Asterozoa</taxon>
        <taxon>Asteroidea</taxon>
        <taxon>Valvatacea</taxon>
        <taxon>Valvatida</taxon>
        <taxon>Asterinidae</taxon>
        <taxon>Patiria</taxon>
    </lineage>
</organism>
<dbReference type="InterPro" id="IPR035914">
    <property type="entry name" value="Sperma_CUB_dom_sf"/>
</dbReference>
<evidence type="ECO:0000256" key="3">
    <source>
        <dbReference type="PROSITE-ProRule" id="PRU00124"/>
    </source>
</evidence>
<feature type="disulfide bond" evidence="3">
    <location>
        <begin position="168"/>
        <end position="183"/>
    </location>
</feature>
<dbReference type="Gene3D" id="4.10.400.10">
    <property type="entry name" value="Low-density Lipoprotein Receptor"/>
    <property type="match status" value="1"/>
</dbReference>
<accession>A0A913Z4E7</accession>
<dbReference type="PANTHER" id="PTHR24251:SF30">
    <property type="entry name" value="MEMBRANE FRIZZLED-RELATED PROTEIN"/>
    <property type="match status" value="1"/>
</dbReference>
<protein>
    <recommendedName>
        <fullName evidence="5">CUB domain-containing protein</fullName>
    </recommendedName>
</protein>
<dbReference type="Gene3D" id="2.60.120.290">
    <property type="entry name" value="Spermadhesin, CUB domain"/>
    <property type="match status" value="1"/>
</dbReference>
<keyword evidence="4" id="KW-0732">Signal</keyword>
<dbReference type="EnsemblMetazoa" id="XM_038190726.1">
    <property type="protein sequence ID" value="XP_038046654.1"/>
    <property type="gene ID" value="LOC119720860"/>
</dbReference>
<dbReference type="PROSITE" id="PS01209">
    <property type="entry name" value="LDLRA_1"/>
    <property type="match status" value="1"/>
</dbReference>
<reference evidence="6" key="1">
    <citation type="submission" date="2022-11" db="UniProtKB">
        <authorList>
            <consortium name="EnsemblMetazoa"/>
        </authorList>
    </citation>
    <scope>IDENTIFICATION</scope>
</reference>
<dbReference type="CDD" id="cd00112">
    <property type="entry name" value="LDLa"/>
    <property type="match status" value="1"/>
</dbReference>
<dbReference type="PROSITE" id="PS50068">
    <property type="entry name" value="LDLRA_2"/>
    <property type="match status" value="1"/>
</dbReference>
<sequence>MRRRRRATEMLLAALSIVAVVISFSDAQEIQNVTIAGNASTRIISPNFPFTYPNNADKTWIVSTEEDHKIAITFFQFRVDTNFDGDFLQIGDGTNVTANQFFEENGFTLPPNLLSNGNEMWMRFITDDRLADSGFVLAAASVPSTEMLACSRTELDCGHYCIRGTLQCDREADCFGGTDELNCGNKESANENV</sequence>